<feature type="transmembrane region" description="Helical" evidence="8">
    <location>
        <begin position="391"/>
        <end position="411"/>
    </location>
</feature>
<evidence type="ECO:0000256" key="2">
    <source>
        <dbReference type="ARBA" id="ARBA00022676"/>
    </source>
</evidence>
<keyword evidence="4 8" id="KW-0812">Transmembrane</keyword>
<evidence type="ECO:0000256" key="6">
    <source>
        <dbReference type="ARBA" id="ARBA00023136"/>
    </source>
</evidence>
<feature type="transmembrane region" description="Helical" evidence="8">
    <location>
        <begin position="357"/>
        <end position="385"/>
    </location>
</feature>
<keyword evidence="5 8" id="KW-1133">Transmembrane helix</keyword>
<gene>
    <name evidence="9" type="ORF">B0J13DRAFT_434469</name>
</gene>
<dbReference type="PANTHER" id="PTHR47844">
    <property type="entry name" value="SYNTHASE CPS1, PUTATIVE (AFU_ORTHOLOGUE AFUA_7G02500)-RELATED"/>
    <property type="match status" value="1"/>
</dbReference>
<dbReference type="GO" id="GO:0016757">
    <property type="term" value="F:glycosyltransferase activity"/>
    <property type="evidence" value="ECO:0007669"/>
    <property type="project" value="UniProtKB-KW"/>
</dbReference>
<dbReference type="InterPro" id="IPR029044">
    <property type="entry name" value="Nucleotide-diphossugar_trans"/>
</dbReference>
<name>A0A9P9JE82_9HYPO</name>
<organism evidence="9 10">
    <name type="scientific">Dactylonectria estremocensis</name>
    <dbReference type="NCBI Taxonomy" id="1079267"/>
    <lineage>
        <taxon>Eukaryota</taxon>
        <taxon>Fungi</taxon>
        <taxon>Dikarya</taxon>
        <taxon>Ascomycota</taxon>
        <taxon>Pezizomycotina</taxon>
        <taxon>Sordariomycetes</taxon>
        <taxon>Hypocreomycetidae</taxon>
        <taxon>Hypocreales</taxon>
        <taxon>Nectriaceae</taxon>
        <taxon>Dactylonectria</taxon>
    </lineage>
</organism>
<dbReference type="InterPro" id="IPR052427">
    <property type="entry name" value="Glycosyltrans_GT2/GT47"/>
</dbReference>
<evidence type="ECO:0000313" key="10">
    <source>
        <dbReference type="Proteomes" id="UP000717696"/>
    </source>
</evidence>
<dbReference type="CDD" id="cd06434">
    <property type="entry name" value="GT2_HAS"/>
    <property type="match status" value="1"/>
</dbReference>
<dbReference type="AlphaFoldDB" id="A0A9P9JE82"/>
<feature type="transmembrane region" description="Helical" evidence="8">
    <location>
        <begin position="51"/>
        <end position="74"/>
    </location>
</feature>
<dbReference type="PANTHER" id="PTHR47844:SF1">
    <property type="entry name" value="EXOSTOSIN-LIKE 2"/>
    <property type="match status" value="1"/>
</dbReference>
<evidence type="ECO:0000256" key="1">
    <source>
        <dbReference type="ARBA" id="ARBA00004370"/>
    </source>
</evidence>
<keyword evidence="10" id="KW-1185">Reference proteome</keyword>
<evidence type="ECO:0000256" key="5">
    <source>
        <dbReference type="ARBA" id="ARBA00022989"/>
    </source>
</evidence>
<dbReference type="OrthoDB" id="2849215at2759"/>
<keyword evidence="6 8" id="KW-0472">Membrane</keyword>
<evidence type="ECO:0000256" key="4">
    <source>
        <dbReference type="ARBA" id="ARBA00022692"/>
    </source>
</evidence>
<comment type="subcellular location">
    <subcellularLocation>
        <location evidence="1">Membrane</location>
    </subcellularLocation>
</comment>
<feature type="transmembrane region" description="Helical" evidence="8">
    <location>
        <begin position="21"/>
        <end position="45"/>
    </location>
</feature>
<proteinExistence type="predicted"/>
<comment type="caution">
    <text evidence="9">The sequence shown here is derived from an EMBL/GenBank/DDBJ whole genome shotgun (WGS) entry which is preliminary data.</text>
</comment>
<sequence>MTQTIPEAKTPGKPASGRDYFALWLPPIFLIGALSLSLTLTWHFIDDTWTKVFWTISILRYTRLVGHMIGYWIYRPSQIVQPQPAFTRSDVTVILPTIDPNGLDFQECIRSILRHKPCVILVVTVGHQLRNECQTVLQQLHEEAQATRITVTALPQPSKRRQITHAMPYVDTPITILADDHVFWPSENFIPSVLAPFENEKVGAVATKNRIRRTTPGQWTWPSVVNFIACNYLQRHNWELRASNAIDGGVFVVSGRTAVYRTEFLEDNGLLEGFCSEKFFFGLFGGGGGLGPDDDNFLTRNILKKGWLIRFQDTEDAIVETTLGEWPKFRGQLIRWARTTFRSNPVMLRDPSFLGRYFWSAFMVYWAGIVNFALPWDALLIATLAKSTGTGFSEVMLLLIWIFFTKVIKIIPHFCRYPSDFSLVIWQIAFAYVHSLIKLWALVTFWDCDWSGRNLDEVNNGNELAELDTSVYFVQN</sequence>
<evidence type="ECO:0000256" key="3">
    <source>
        <dbReference type="ARBA" id="ARBA00022679"/>
    </source>
</evidence>
<accession>A0A9P9JE82</accession>
<feature type="transmembrane region" description="Helical" evidence="8">
    <location>
        <begin position="423"/>
        <end position="446"/>
    </location>
</feature>
<keyword evidence="3 9" id="KW-0808">Transferase</keyword>
<protein>
    <submittedName>
        <fullName evidence="9">Nucleotide-diphospho-sugar transferase</fullName>
    </submittedName>
</protein>
<keyword evidence="7" id="KW-0325">Glycoprotein</keyword>
<evidence type="ECO:0000313" key="9">
    <source>
        <dbReference type="EMBL" id="KAH7157275.1"/>
    </source>
</evidence>
<dbReference type="GO" id="GO:0016020">
    <property type="term" value="C:membrane"/>
    <property type="evidence" value="ECO:0007669"/>
    <property type="project" value="UniProtKB-SubCell"/>
</dbReference>
<evidence type="ECO:0000256" key="8">
    <source>
        <dbReference type="SAM" id="Phobius"/>
    </source>
</evidence>
<dbReference type="Proteomes" id="UP000717696">
    <property type="component" value="Unassembled WGS sequence"/>
</dbReference>
<dbReference type="EMBL" id="JAGMUU010000003">
    <property type="protein sequence ID" value="KAH7157275.1"/>
    <property type="molecule type" value="Genomic_DNA"/>
</dbReference>
<evidence type="ECO:0000256" key="7">
    <source>
        <dbReference type="ARBA" id="ARBA00023180"/>
    </source>
</evidence>
<reference evidence="9" key="1">
    <citation type="journal article" date="2021" name="Nat. Commun.">
        <title>Genetic determinants of endophytism in the Arabidopsis root mycobiome.</title>
        <authorList>
            <person name="Mesny F."/>
            <person name="Miyauchi S."/>
            <person name="Thiergart T."/>
            <person name="Pickel B."/>
            <person name="Atanasova L."/>
            <person name="Karlsson M."/>
            <person name="Huettel B."/>
            <person name="Barry K.W."/>
            <person name="Haridas S."/>
            <person name="Chen C."/>
            <person name="Bauer D."/>
            <person name="Andreopoulos W."/>
            <person name="Pangilinan J."/>
            <person name="LaButti K."/>
            <person name="Riley R."/>
            <person name="Lipzen A."/>
            <person name="Clum A."/>
            <person name="Drula E."/>
            <person name="Henrissat B."/>
            <person name="Kohler A."/>
            <person name="Grigoriev I.V."/>
            <person name="Martin F.M."/>
            <person name="Hacquard S."/>
        </authorList>
    </citation>
    <scope>NUCLEOTIDE SEQUENCE</scope>
    <source>
        <strain evidence="9">MPI-CAGE-AT-0021</strain>
    </source>
</reference>
<dbReference type="SUPFAM" id="SSF53448">
    <property type="entry name" value="Nucleotide-diphospho-sugar transferases"/>
    <property type="match status" value="1"/>
</dbReference>
<dbReference type="Pfam" id="PF13641">
    <property type="entry name" value="Glyco_tranf_2_3"/>
    <property type="match status" value="1"/>
</dbReference>
<keyword evidence="2" id="KW-0328">Glycosyltransferase</keyword>